<dbReference type="Pfam" id="PF10997">
    <property type="entry name" value="Amj"/>
    <property type="match status" value="1"/>
</dbReference>
<evidence type="ECO:0000256" key="1">
    <source>
        <dbReference type="SAM" id="MobiDB-lite"/>
    </source>
</evidence>
<feature type="region of interest" description="Disordered" evidence="1">
    <location>
        <begin position="64"/>
        <end position="86"/>
    </location>
</feature>
<keyword evidence="4" id="KW-1185">Reference proteome</keyword>
<organism evidence="3 4">
    <name type="scientific">Paraburkholderia solitsugae</name>
    <dbReference type="NCBI Taxonomy" id="2675748"/>
    <lineage>
        <taxon>Bacteria</taxon>
        <taxon>Pseudomonadati</taxon>
        <taxon>Pseudomonadota</taxon>
        <taxon>Betaproteobacteria</taxon>
        <taxon>Burkholderiales</taxon>
        <taxon>Burkholderiaceae</taxon>
        <taxon>Paraburkholderia</taxon>
    </lineage>
</organism>
<dbReference type="InterPro" id="IPR021260">
    <property type="entry name" value="Amj"/>
</dbReference>
<accession>A0ABX2BHR8</accession>
<feature type="transmembrane region" description="Helical" evidence="2">
    <location>
        <begin position="123"/>
        <end position="144"/>
    </location>
</feature>
<keyword evidence="2" id="KW-0472">Membrane</keyword>
<dbReference type="Proteomes" id="UP000652198">
    <property type="component" value="Unassembled WGS sequence"/>
</dbReference>
<protein>
    <submittedName>
        <fullName evidence="3">DUF2837 family protein</fullName>
    </submittedName>
</protein>
<evidence type="ECO:0000313" key="4">
    <source>
        <dbReference type="Proteomes" id="UP000652198"/>
    </source>
</evidence>
<comment type="caution">
    <text evidence="3">The sequence shown here is derived from an EMBL/GenBank/DDBJ whole genome shotgun (WGS) entry which is preliminary data.</text>
</comment>
<evidence type="ECO:0000313" key="3">
    <source>
        <dbReference type="EMBL" id="NPT40502.1"/>
    </source>
</evidence>
<proteinExistence type="predicted"/>
<evidence type="ECO:0000256" key="2">
    <source>
        <dbReference type="SAM" id="Phobius"/>
    </source>
</evidence>
<dbReference type="EMBL" id="WOEY01000017">
    <property type="protein sequence ID" value="NPT40502.1"/>
    <property type="molecule type" value="Genomic_DNA"/>
</dbReference>
<gene>
    <name evidence="3" type="ORF">GNZ12_04080</name>
</gene>
<keyword evidence="2" id="KW-0812">Transmembrane</keyword>
<sequence>MGTARRSSLTAVRNTSCRCFVHPRSARRPSSTEPSKGGERAIKKPPFRNGGISISAVSGAAQCSEHSRISSRPSSVSNGPLPSVDHSERVATQVSVEADDVIEGQTSDSSFRRAIITLAGARVLGTLCAQIMLIPAALIIVRVAELI</sequence>
<reference evidence="3 4" key="1">
    <citation type="submission" date="2019-11" db="EMBL/GenBank/DDBJ databases">
        <title>Metabolism of dissolved organic matter in forest soils.</title>
        <authorList>
            <person name="Cyle K.T."/>
            <person name="Wilhelm R.C."/>
            <person name="Martinez C.E."/>
        </authorList>
    </citation>
    <scope>NUCLEOTIDE SEQUENCE [LARGE SCALE GENOMIC DNA]</scope>
    <source>
        <strain evidence="3 4">1N</strain>
    </source>
</reference>
<name>A0ABX2BHR8_9BURK</name>
<keyword evidence="2" id="KW-1133">Transmembrane helix</keyword>
<feature type="region of interest" description="Disordered" evidence="1">
    <location>
        <begin position="21"/>
        <end position="51"/>
    </location>
</feature>